<evidence type="ECO:0000313" key="4">
    <source>
        <dbReference type="Proteomes" id="UP000007879"/>
    </source>
</evidence>
<feature type="region of interest" description="Disordered" evidence="1">
    <location>
        <begin position="349"/>
        <end position="371"/>
    </location>
</feature>
<dbReference type="AlphaFoldDB" id="A0A1X7UNL1"/>
<dbReference type="InterPro" id="IPR012816">
    <property type="entry name" value="NADAR"/>
</dbReference>
<dbReference type="EnsemblMetazoa" id="XM_019997670.1">
    <property type="protein sequence ID" value="XP_019853229.1"/>
    <property type="gene ID" value="LOC109582755"/>
</dbReference>
<dbReference type="Gene3D" id="1.10.357.40">
    <property type="entry name" value="YbiA-like"/>
    <property type="match status" value="1"/>
</dbReference>
<evidence type="ECO:0000259" key="2">
    <source>
        <dbReference type="Pfam" id="PF08719"/>
    </source>
</evidence>
<dbReference type="NCBIfam" id="TIGR02464">
    <property type="entry name" value="ribofla_fusion"/>
    <property type="match status" value="1"/>
</dbReference>
<proteinExistence type="predicted"/>
<reference evidence="4" key="1">
    <citation type="journal article" date="2010" name="Nature">
        <title>The Amphimedon queenslandica genome and the evolution of animal complexity.</title>
        <authorList>
            <person name="Srivastava M."/>
            <person name="Simakov O."/>
            <person name="Chapman J."/>
            <person name="Fahey B."/>
            <person name="Gauthier M.E."/>
            <person name="Mitros T."/>
            <person name="Richards G.S."/>
            <person name="Conaco C."/>
            <person name="Dacre M."/>
            <person name="Hellsten U."/>
            <person name="Larroux C."/>
            <person name="Putnam N.H."/>
            <person name="Stanke M."/>
            <person name="Adamska M."/>
            <person name="Darling A."/>
            <person name="Degnan S.M."/>
            <person name="Oakley T.H."/>
            <person name="Plachetzki D.C."/>
            <person name="Zhai Y."/>
            <person name="Adamski M."/>
            <person name="Calcino A."/>
            <person name="Cummins S.F."/>
            <person name="Goodstein D.M."/>
            <person name="Harris C."/>
            <person name="Jackson D.J."/>
            <person name="Leys S.P."/>
            <person name="Shu S."/>
            <person name="Woodcroft B.J."/>
            <person name="Vervoort M."/>
            <person name="Kosik K.S."/>
            <person name="Manning G."/>
            <person name="Degnan B.M."/>
            <person name="Rokhsar D.S."/>
        </authorList>
    </citation>
    <scope>NUCLEOTIDE SEQUENCE [LARGE SCALE GENOMIC DNA]</scope>
</reference>
<feature type="domain" description="NADAR" evidence="2">
    <location>
        <begin position="151"/>
        <end position="292"/>
    </location>
</feature>
<dbReference type="Proteomes" id="UP000007879">
    <property type="component" value="Unassembled WGS sequence"/>
</dbReference>
<accession>A0A1X7UNL1</accession>
<dbReference type="EnsemblMetazoa" id="Aqu2.1.29236_001">
    <property type="protein sequence ID" value="Aqu2.1.29236_001"/>
    <property type="gene ID" value="Aqu2.1.29236"/>
</dbReference>
<dbReference type="InParanoid" id="A0A1X7UNL1"/>
<dbReference type="Pfam" id="PF08719">
    <property type="entry name" value="NADAR"/>
    <property type="match status" value="1"/>
</dbReference>
<organism evidence="3">
    <name type="scientific">Amphimedon queenslandica</name>
    <name type="common">Sponge</name>
    <dbReference type="NCBI Taxonomy" id="400682"/>
    <lineage>
        <taxon>Eukaryota</taxon>
        <taxon>Metazoa</taxon>
        <taxon>Porifera</taxon>
        <taxon>Demospongiae</taxon>
        <taxon>Heteroscleromorpha</taxon>
        <taxon>Haplosclerida</taxon>
        <taxon>Niphatidae</taxon>
        <taxon>Amphimedon</taxon>
    </lineage>
</organism>
<protein>
    <recommendedName>
        <fullName evidence="2">NADAR domain-containing protein</fullName>
    </recommendedName>
</protein>
<reference evidence="3" key="2">
    <citation type="submission" date="2017-05" db="UniProtKB">
        <authorList>
            <consortium name="EnsemblMetazoa"/>
        </authorList>
    </citation>
    <scope>IDENTIFICATION</scope>
</reference>
<feature type="compositionally biased region" description="Low complexity" evidence="1">
    <location>
        <begin position="350"/>
        <end position="363"/>
    </location>
</feature>
<dbReference type="KEGG" id="aqu:109582755"/>
<dbReference type="STRING" id="400682.A0A1X7UNL1"/>
<evidence type="ECO:0000256" key="1">
    <source>
        <dbReference type="SAM" id="MobiDB-lite"/>
    </source>
</evidence>
<dbReference type="InterPro" id="IPR037238">
    <property type="entry name" value="YbiA-like_sf"/>
</dbReference>
<dbReference type="SUPFAM" id="SSF143990">
    <property type="entry name" value="YbiA-like"/>
    <property type="match status" value="1"/>
</dbReference>
<feature type="compositionally biased region" description="Polar residues" evidence="1">
    <location>
        <begin position="310"/>
        <end position="321"/>
    </location>
</feature>
<gene>
    <name evidence="3" type="primary">109582755</name>
</gene>
<feature type="region of interest" description="Disordered" evidence="1">
    <location>
        <begin position="303"/>
        <end position="336"/>
    </location>
</feature>
<name>A0A1X7UNL1_AMPQE</name>
<keyword evidence="4" id="KW-1185">Reference proteome</keyword>
<dbReference type="CDD" id="cd15457">
    <property type="entry name" value="NADAR"/>
    <property type="match status" value="1"/>
</dbReference>
<sequence>MESGESNLSAAKAWLNRFLSFCRSALDQLDLEKYWDINECRACRENAVKGEFNESMSDDVVSQFASIRSCFCSHHCYLKFLRRKRNESCYNTCLFPDCNKTRFWDEESYELKDYCGKRHAIQHKQIFEAIWVPNSVHSLSYSRRSGHQAILFYDSRDPYYEFTNFSYYPVVIDGVLYPTTEHYFQSQKLIGTPYCFQVASLSSPREAFEYPRQQGVRDWVRKDWASVKDDVMYRALFHKFTQHDNLRILLLMTDDRKLIEHSPYDSYWGDGPDGRGLNKLGELLMDLRYFLRAEIKCFKTDTVSEHTSENDVGSNTHNSPSSDEDRMDTQDNSGQLNDSAMLSITIQPESSDAAASDDNGSSSLNRLNENKTEDQTSCLIIDNEFIDETQV</sequence>
<evidence type="ECO:0000313" key="3">
    <source>
        <dbReference type="EnsemblMetazoa" id="Aqu2.1.29236_001"/>
    </source>
</evidence>
<dbReference type="OrthoDB" id="206452at2759"/>